<dbReference type="EMBL" id="PP511876">
    <property type="protein sequence ID" value="XCD08354.1"/>
    <property type="molecule type" value="Genomic_DNA"/>
</dbReference>
<accession>A0AAU8B820</accession>
<proteinExistence type="predicted"/>
<evidence type="ECO:0000313" key="1">
    <source>
        <dbReference type="EMBL" id="XCD08354.1"/>
    </source>
</evidence>
<protein>
    <submittedName>
        <fullName evidence="1">Uncharacterized protein</fullName>
    </submittedName>
</protein>
<organism evidence="1">
    <name type="scientific">Dulem virus 42</name>
    <dbReference type="NCBI Taxonomy" id="3145760"/>
    <lineage>
        <taxon>Viruses</taxon>
        <taxon>Duplodnaviria</taxon>
        <taxon>Heunggongvirae</taxon>
        <taxon>Uroviricota</taxon>
        <taxon>Caudoviricetes</taxon>
    </lineage>
</organism>
<sequence>MDMEDESNQRAAVREYLRYQGYSDDQINKKIERYEDGDLLEDEANDAITRLRSIKEQQIAIQQQQQEQQRLAQEEQARQFMSNLTDSINTLDTIRGISIPKADRKELFDYITKVDADGLTRYQKDFNENLVSNLIESAYFTMKGDTLLNEATRNGRTSAANKLRTMLRHSSTNHSRYNVNENKQRSVVDIASQFYN</sequence>
<reference evidence="1" key="1">
    <citation type="submission" date="2024-03" db="EMBL/GenBank/DDBJ databases">
        <title>Diverse circular DNA viruses in blood, oral, and fecal samples of captive lemurs.</title>
        <authorList>
            <person name="Paietta E.N."/>
            <person name="Kraberger S."/>
            <person name="Lund M.C."/>
            <person name="Custer J.M."/>
            <person name="Vargas K.M."/>
            <person name="Ehmke E.E."/>
            <person name="Yoder A.D."/>
            <person name="Varsani A."/>
        </authorList>
    </citation>
    <scope>NUCLEOTIDE SEQUENCE</scope>
    <source>
        <strain evidence="1">Duke_30FF_63</strain>
    </source>
</reference>
<name>A0AAU8B820_9CAUD</name>